<reference evidence="1" key="1">
    <citation type="submission" date="2021-05" db="EMBL/GenBank/DDBJ databases">
        <authorList>
            <person name="Khan N."/>
        </authorList>
    </citation>
    <scope>NUCLEOTIDE SEQUENCE</scope>
</reference>
<dbReference type="Proteomes" id="UP000693738">
    <property type="component" value="Unassembled WGS sequence"/>
</dbReference>
<accession>A0A8J2JB94</accession>
<organism evidence="1 2">
    <name type="scientific">Fusarium equiseti</name>
    <name type="common">Fusarium scirpi</name>
    <dbReference type="NCBI Taxonomy" id="61235"/>
    <lineage>
        <taxon>Eukaryota</taxon>
        <taxon>Fungi</taxon>
        <taxon>Dikarya</taxon>
        <taxon>Ascomycota</taxon>
        <taxon>Pezizomycotina</taxon>
        <taxon>Sordariomycetes</taxon>
        <taxon>Hypocreomycetidae</taxon>
        <taxon>Hypocreales</taxon>
        <taxon>Nectriaceae</taxon>
        <taxon>Fusarium</taxon>
        <taxon>Fusarium incarnatum-equiseti species complex</taxon>
    </lineage>
</organism>
<evidence type="ECO:0000313" key="1">
    <source>
        <dbReference type="EMBL" id="CAG7564403.1"/>
    </source>
</evidence>
<dbReference type="EMBL" id="CAJSTJ010000166">
    <property type="protein sequence ID" value="CAG7564403.1"/>
    <property type="molecule type" value="Genomic_DNA"/>
</dbReference>
<dbReference type="AlphaFoldDB" id="A0A8J2JB94"/>
<proteinExistence type="predicted"/>
<evidence type="ECO:0008006" key="3">
    <source>
        <dbReference type="Google" id="ProtNLM"/>
    </source>
</evidence>
<comment type="caution">
    <text evidence="1">The sequence shown here is derived from an EMBL/GenBank/DDBJ whole genome shotgun (WGS) entry which is preliminary data.</text>
</comment>
<gene>
    <name evidence="1" type="ORF">FEQUK3_LOCUS10118</name>
</gene>
<protein>
    <recommendedName>
        <fullName evidence="3">Fungal N-terminal domain-containing protein</fullName>
    </recommendedName>
</protein>
<evidence type="ECO:0000313" key="2">
    <source>
        <dbReference type="Proteomes" id="UP000693738"/>
    </source>
</evidence>
<name>A0A8J2JB94_FUSEQ</name>
<sequence>MAELALAIIPIGLKTCSALLSYLSGLKDRDDALARLMRQAESLEGCFRLLDASFKQGHLDPARYRIVPHIIVCLKNCEEGLNDLKEFEQTQKTQNRLEHSLQKLRFPLRKAHLEELESILDRLCQPLSLAIQNLQLEIDLANSSALSLNTTNVQQATNAVSNLQTAVGSLTVPVDTIQSSLPLLQDSVDNFIPQIVPQINLIIESRLQAQMENIRQALQEVEVAAIWRHNATNELLSQLTTPNDGRVSVVAKLASKPSAIAELGSYISTCSCLVRKSSTSKHFRFGSFLFRDNIVTSKPHMEGCPLYVANLKSSRRRTLSFTGIIKSLNSAIQLTFCSKTGAGGFAINPSLMYFGVVDIHTAPAFQVLILLGKRSFFALQKRDQELCFKVVLRKLQEVFSSGRARPTDIDQHGQSLLHIMSQMKTERRLVDSSAGELDFYAIEVDRMLYRKHFTSFDRMSTVIYDDIGHLSTEVKIYQPVYLSLASSEDASIFFDLGFLDINHLPVSTEPDAESLHVIENFMFHVTPQYATWLNTHLPRLWEWTNQYSILEGFDFILADITGRYFTRYCLSNMDKALAGLVSTIDILDNDAIDKCSCLCTPGGCNPFDVIARWLARTSNLLMSIDLVGLVLKHYGESLQQNQLICLVRQATFEALGMTHTCVNIRGLSLYTLPQKANKTAQEDIEASVDDLEKMEYLNGLVAEFEDFMLGRSESLEDKTPAGSAIPSVHSDEKNLGSRALVFWNETWPDRVEEIKKSLEETWDPDFEILNDLGISLWFEEEEDDTTSQTPETSEDRHARLLDDFLTKLDKI</sequence>